<accession>A0A7W5A8S0</accession>
<dbReference type="AlphaFoldDB" id="A0A7W5A8S0"/>
<evidence type="ECO:0000313" key="1">
    <source>
        <dbReference type="EMBL" id="MBB3091590.1"/>
    </source>
</evidence>
<comment type="caution">
    <text evidence="1">The sequence shown here is derived from an EMBL/GenBank/DDBJ whole genome shotgun (WGS) entry which is preliminary data.</text>
</comment>
<sequence>MTYVLRSRVRPRLTDPAFNDHEPRELTASAETYEAALEQLRGQVPEGWVLLGIERYDE</sequence>
<proteinExistence type="predicted"/>
<protein>
    <submittedName>
        <fullName evidence="1">Uncharacterized protein</fullName>
    </submittedName>
</protein>
<evidence type="ECO:0000313" key="2">
    <source>
        <dbReference type="Proteomes" id="UP000577707"/>
    </source>
</evidence>
<dbReference type="Proteomes" id="UP000577707">
    <property type="component" value="Unassembled WGS sequence"/>
</dbReference>
<organism evidence="1 2">
    <name type="scientific">Nocardioides albus</name>
    <dbReference type="NCBI Taxonomy" id="1841"/>
    <lineage>
        <taxon>Bacteria</taxon>
        <taxon>Bacillati</taxon>
        <taxon>Actinomycetota</taxon>
        <taxon>Actinomycetes</taxon>
        <taxon>Propionibacteriales</taxon>
        <taxon>Nocardioidaceae</taxon>
        <taxon>Nocardioides</taxon>
    </lineage>
</organism>
<keyword evidence="2" id="KW-1185">Reference proteome</keyword>
<dbReference type="RefSeq" id="WP_183549999.1">
    <property type="nucleotide sequence ID" value="NZ_BMQT01000012.1"/>
</dbReference>
<gene>
    <name evidence="1" type="ORF">FHS12_004560</name>
</gene>
<name>A0A7W5A8S0_9ACTN</name>
<dbReference type="EMBL" id="JACHXG010000011">
    <property type="protein sequence ID" value="MBB3091590.1"/>
    <property type="molecule type" value="Genomic_DNA"/>
</dbReference>
<reference evidence="1 2" key="1">
    <citation type="submission" date="2020-08" db="EMBL/GenBank/DDBJ databases">
        <title>Genomic Encyclopedia of Type Strains, Phase III (KMG-III): the genomes of soil and plant-associated and newly described type strains.</title>
        <authorList>
            <person name="Whitman W."/>
        </authorList>
    </citation>
    <scope>NUCLEOTIDE SEQUENCE [LARGE SCALE GENOMIC DNA]</scope>
    <source>
        <strain evidence="1 2">CECT 3302</strain>
    </source>
</reference>